<dbReference type="Gene3D" id="3.40.50.720">
    <property type="entry name" value="NAD(P)-binding Rossmann-like Domain"/>
    <property type="match status" value="1"/>
</dbReference>
<dbReference type="InterPro" id="IPR036169">
    <property type="entry name" value="DXPR_C_sf"/>
</dbReference>
<dbReference type="Pfam" id="PF02670">
    <property type="entry name" value="DXP_reductoisom"/>
    <property type="match status" value="1"/>
</dbReference>
<dbReference type="PANTHER" id="PTHR30525">
    <property type="entry name" value="1-DEOXY-D-XYLULOSE 5-PHOSPHATE REDUCTOISOMERASE"/>
    <property type="match status" value="1"/>
</dbReference>
<keyword evidence="5 9" id="KW-0560">Oxidoreductase</keyword>
<keyword evidence="7 9" id="KW-0414">Isoprene biosynthesis</keyword>
<comment type="similarity">
    <text evidence="2 9">Belongs to the DXR family.</text>
</comment>
<dbReference type="NCBIfam" id="NF009114">
    <property type="entry name" value="PRK12464.1"/>
    <property type="match status" value="1"/>
</dbReference>
<feature type="binding site" evidence="9">
    <location>
        <position position="209"/>
    </location>
    <ligand>
        <name>1-deoxy-D-xylulose 5-phosphate</name>
        <dbReference type="ChEBI" id="CHEBI:57792"/>
    </ligand>
</feature>
<keyword evidence="13" id="KW-0413">Isomerase</keyword>
<dbReference type="SUPFAM" id="SSF55347">
    <property type="entry name" value="Glyceraldehyde-3-phosphate dehydrogenase-like, C-terminal domain"/>
    <property type="match status" value="1"/>
</dbReference>
<evidence type="ECO:0000256" key="2">
    <source>
        <dbReference type="ARBA" id="ARBA00006825"/>
    </source>
</evidence>
<sequence length="380" mass="42357">MKKIAILGSTGSIGTQTLEVVRENGDIEVISLAAGSNTELLEQQVREFHPQVVCVYEEEKAREFRERLKDVAVRIVTGMDGLIETACVPEAEIVVTAVVGMIGIRPTIAAIEAGKDIALANKETLVTAGHLIIPLAREKGIRILPVDSEHSAIFQSLQGNAGNRIQKILLTASGGPFRGKREEDLLNVKVEDALKHPNWSMGRKITIDSSTMVNKGLEVIEAKWLFDVEIDDIQVVVQPQSVIHSMVEYEDGSVIAQLGTPDMKLPIQYALYYPQRRYLPGDRLDFWSLTHLDFEKPDMDTFYGLSLAYEAGRTGGSLPTVFNAANELAVAMFLNREITYLEIVEIIEDCMRAHHNIKSPSLEQILTAEQETYERIRSRR</sequence>
<dbReference type="InterPro" id="IPR013512">
    <property type="entry name" value="DXP_reductoisomerase_N"/>
</dbReference>
<dbReference type="InterPro" id="IPR026877">
    <property type="entry name" value="DXPR_C"/>
</dbReference>
<keyword evidence="3 9" id="KW-0479">Metal-binding</keyword>
<keyword evidence="9" id="KW-0460">Magnesium</keyword>
<evidence type="ECO:0000313" key="14">
    <source>
        <dbReference type="Proteomes" id="UP000261080"/>
    </source>
</evidence>
<evidence type="ECO:0000256" key="9">
    <source>
        <dbReference type="HAMAP-Rule" id="MF_00183"/>
    </source>
</evidence>
<feature type="domain" description="1-deoxy-D-xylulose 5-phosphate reductoisomerase N-terminal" evidence="10">
    <location>
        <begin position="4"/>
        <end position="129"/>
    </location>
</feature>
<evidence type="ECO:0000256" key="6">
    <source>
        <dbReference type="ARBA" id="ARBA00023211"/>
    </source>
</evidence>
<reference evidence="13 14" key="1">
    <citation type="submission" date="2018-08" db="EMBL/GenBank/DDBJ databases">
        <title>A genome reference for cultivated species of the human gut microbiota.</title>
        <authorList>
            <person name="Zou Y."/>
            <person name="Xue W."/>
            <person name="Luo G."/>
        </authorList>
    </citation>
    <scope>NUCLEOTIDE SEQUENCE [LARGE SCALE GENOMIC DNA]</scope>
    <source>
        <strain evidence="13 14">AF37-2AT</strain>
    </source>
</reference>
<comment type="caution">
    <text evidence="9">Lacks conserved residue(s) required for the propagation of feature annotation.</text>
</comment>
<feature type="binding site" evidence="9">
    <location>
        <position position="13"/>
    </location>
    <ligand>
        <name>NADPH</name>
        <dbReference type="ChEBI" id="CHEBI:57783"/>
    </ligand>
</feature>
<dbReference type="SUPFAM" id="SSF69055">
    <property type="entry name" value="1-deoxy-D-xylulose-5-phosphate reductoisomerase, C-terminal domain"/>
    <property type="match status" value="1"/>
</dbReference>
<dbReference type="GO" id="GO:0051484">
    <property type="term" value="P:isopentenyl diphosphate biosynthetic process, methylerythritol 4-phosphate pathway involved in terpenoid biosynthetic process"/>
    <property type="evidence" value="ECO:0007669"/>
    <property type="project" value="UniProtKB-ARBA"/>
</dbReference>
<keyword evidence="4 9" id="KW-0521">NADP</keyword>
<evidence type="ECO:0000256" key="7">
    <source>
        <dbReference type="ARBA" id="ARBA00023229"/>
    </source>
</evidence>
<dbReference type="GO" id="GO:0016853">
    <property type="term" value="F:isomerase activity"/>
    <property type="evidence" value="ECO:0007669"/>
    <property type="project" value="UniProtKB-KW"/>
</dbReference>
<evidence type="ECO:0000259" key="12">
    <source>
        <dbReference type="Pfam" id="PF13288"/>
    </source>
</evidence>
<evidence type="ECO:0000256" key="5">
    <source>
        <dbReference type="ARBA" id="ARBA00023002"/>
    </source>
</evidence>
<dbReference type="Gene3D" id="1.10.1740.10">
    <property type="match status" value="1"/>
</dbReference>
<feature type="binding site" evidence="9">
    <location>
        <position position="218"/>
    </location>
    <ligand>
        <name>Mn(2+)</name>
        <dbReference type="ChEBI" id="CHEBI:29035"/>
    </ligand>
</feature>
<feature type="binding site" evidence="9">
    <location>
        <position position="149"/>
    </location>
    <ligand>
        <name>Mn(2+)</name>
        <dbReference type="ChEBI" id="CHEBI:29035"/>
    </ligand>
</feature>
<evidence type="ECO:0000259" key="11">
    <source>
        <dbReference type="Pfam" id="PF08436"/>
    </source>
</evidence>
<feature type="binding site" evidence="9">
    <location>
        <position position="122"/>
    </location>
    <ligand>
        <name>1-deoxy-D-xylulose 5-phosphate</name>
        <dbReference type="ChEBI" id="CHEBI:57792"/>
    </ligand>
</feature>
<feature type="binding site" evidence="9">
    <location>
        <position position="148"/>
    </location>
    <ligand>
        <name>1-deoxy-D-xylulose 5-phosphate</name>
        <dbReference type="ChEBI" id="CHEBI:57792"/>
    </ligand>
</feature>
<feature type="binding site" evidence="9">
    <location>
        <position position="214"/>
    </location>
    <ligand>
        <name>1-deoxy-D-xylulose 5-phosphate</name>
        <dbReference type="ChEBI" id="CHEBI:57792"/>
    </ligand>
</feature>
<keyword evidence="14" id="KW-1185">Reference proteome</keyword>
<feature type="domain" description="DXP reductoisomerase C-terminal" evidence="12">
    <location>
        <begin position="258"/>
        <end position="372"/>
    </location>
</feature>
<proteinExistence type="inferred from homology"/>
<feature type="binding site" evidence="9">
    <location>
        <position position="35"/>
    </location>
    <ligand>
        <name>NADPH</name>
        <dbReference type="ChEBI" id="CHEBI:57783"/>
    </ligand>
</feature>
<feature type="binding site" evidence="9">
    <location>
        <position position="149"/>
    </location>
    <ligand>
        <name>1-deoxy-D-xylulose 5-phosphate</name>
        <dbReference type="ChEBI" id="CHEBI:57792"/>
    </ligand>
</feature>
<accession>A0A3E3K5H3</accession>
<dbReference type="RefSeq" id="WP_117493187.1">
    <property type="nucleotide sequence ID" value="NZ_CALBAT010000003.1"/>
</dbReference>
<dbReference type="HAMAP" id="MF_00183">
    <property type="entry name" value="DXP_reductoisom"/>
    <property type="match status" value="1"/>
</dbReference>
<organism evidence="13 14">
    <name type="scientific">Sellimonas intestinalis</name>
    <dbReference type="NCBI Taxonomy" id="1653434"/>
    <lineage>
        <taxon>Bacteria</taxon>
        <taxon>Bacillati</taxon>
        <taxon>Bacillota</taxon>
        <taxon>Clostridia</taxon>
        <taxon>Lachnospirales</taxon>
        <taxon>Lachnospiraceae</taxon>
        <taxon>Sellimonas</taxon>
    </lineage>
</organism>
<feature type="binding site" evidence="9">
    <location>
        <position position="202"/>
    </location>
    <ligand>
        <name>NADPH</name>
        <dbReference type="ChEBI" id="CHEBI:57783"/>
    </ligand>
</feature>
<evidence type="ECO:0000313" key="13">
    <source>
        <dbReference type="EMBL" id="RGE89936.1"/>
    </source>
</evidence>
<comment type="pathway">
    <text evidence="1 9">Isoprenoid biosynthesis; isopentenyl diphosphate biosynthesis via DXP pathway; isopentenyl diphosphate from 1-deoxy-D-xylulose 5-phosphate: step 1/6.</text>
</comment>
<feature type="binding site" evidence="9">
    <location>
        <position position="121"/>
    </location>
    <ligand>
        <name>NADPH</name>
        <dbReference type="ChEBI" id="CHEBI:57783"/>
    </ligand>
</feature>
<dbReference type="SUPFAM" id="SSF51735">
    <property type="entry name" value="NAD(P)-binding Rossmann-fold domains"/>
    <property type="match status" value="1"/>
</dbReference>
<protein>
    <recommendedName>
        <fullName evidence="9">1-deoxy-D-xylulose 5-phosphate reductoisomerase</fullName>
        <shortName evidence="9">DXP reductoisomerase</shortName>
        <ecNumber evidence="9">1.1.1.267</ecNumber>
    </recommendedName>
    <alternativeName>
        <fullName evidence="9">1-deoxyxylulose-5-phosphate reductoisomerase</fullName>
    </alternativeName>
    <alternativeName>
        <fullName evidence="9">2-C-methyl-D-erythritol 4-phosphate synthase</fullName>
    </alternativeName>
</protein>
<dbReference type="GO" id="GO:0030604">
    <property type="term" value="F:1-deoxy-D-xylulose-5-phosphate reductoisomerase activity"/>
    <property type="evidence" value="ECO:0007669"/>
    <property type="project" value="UniProtKB-UniRule"/>
</dbReference>
<feature type="binding site" evidence="9">
    <location>
        <position position="218"/>
    </location>
    <ligand>
        <name>1-deoxy-D-xylulose 5-phosphate</name>
        <dbReference type="ChEBI" id="CHEBI:57792"/>
    </ligand>
</feature>
<dbReference type="NCBIfam" id="TIGR00243">
    <property type="entry name" value="Dxr"/>
    <property type="match status" value="1"/>
</dbReference>
<dbReference type="Pfam" id="PF13288">
    <property type="entry name" value="DXPR_C"/>
    <property type="match status" value="1"/>
</dbReference>
<dbReference type="GO" id="GO:0030145">
    <property type="term" value="F:manganese ion binding"/>
    <property type="evidence" value="ECO:0007669"/>
    <property type="project" value="TreeGrafter"/>
</dbReference>
<evidence type="ECO:0000259" key="10">
    <source>
        <dbReference type="Pfam" id="PF02670"/>
    </source>
</evidence>
<feature type="binding site" evidence="9">
    <location>
        <position position="215"/>
    </location>
    <ligand>
        <name>1-deoxy-D-xylulose 5-phosphate</name>
        <dbReference type="ChEBI" id="CHEBI:57792"/>
    </ligand>
</feature>
<feature type="binding site" evidence="9">
    <location>
        <position position="147"/>
    </location>
    <ligand>
        <name>Mn(2+)</name>
        <dbReference type="ChEBI" id="CHEBI:29035"/>
    </ligand>
</feature>
<evidence type="ECO:0000256" key="1">
    <source>
        <dbReference type="ARBA" id="ARBA00005094"/>
    </source>
</evidence>
<dbReference type="AlphaFoldDB" id="A0A3E3K5H3"/>
<comment type="function">
    <text evidence="9">Catalyzes the NADPH-dependent rearrangement and reduction of 1-deoxy-D-xylulose-5-phosphate (DXP) to 2-C-methyl-D-erythritol 4-phosphate (MEP).</text>
</comment>
<comment type="catalytic activity">
    <reaction evidence="8">
        <text>2-C-methyl-D-erythritol 4-phosphate + NADP(+) = 1-deoxy-D-xylulose 5-phosphate + NADPH + H(+)</text>
        <dbReference type="Rhea" id="RHEA:13717"/>
        <dbReference type="ChEBI" id="CHEBI:15378"/>
        <dbReference type="ChEBI" id="CHEBI:57783"/>
        <dbReference type="ChEBI" id="CHEBI:57792"/>
        <dbReference type="ChEBI" id="CHEBI:58262"/>
        <dbReference type="ChEBI" id="CHEBI:58349"/>
        <dbReference type="EC" id="1.1.1.267"/>
    </reaction>
    <physiologicalReaction direction="right-to-left" evidence="8">
        <dbReference type="Rhea" id="RHEA:13719"/>
    </physiologicalReaction>
</comment>
<name>A0A3E3K5H3_9FIRM</name>
<feature type="binding site" evidence="9">
    <location>
        <position position="12"/>
    </location>
    <ligand>
        <name>NADPH</name>
        <dbReference type="ChEBI" id="CHEBI:57783"/>
    </ligand>
</feature>
<dbReference type="PANTHER" id="PTHR30525:SF0">
    <property type="entry name" value="1-DEOXY-D-XYLULOSE 5-PHOSPHATE REDUCTOISOMERASE, CHLOROPLASTIC"/>
    <property type="match status" value="1"/>
</dbReference>
<feature type="binding site" evidence="9">
    <location>
        <position position="196"/>
    </location>
    <ligand>
        <name>1-deoxy-D-xylulose 5-phosphate</name>
        <dbReference type="ChEBI" id="CHEBI:57792"/>
    </ligand>
</feature>
<dbReference type="FunFam" id="3.40.50.720:FF:000045">
    <property type="entry name" value="1-deoxy-D-xylulose 5-phosphate reductoisomerase"/>
    <property type="match status" value="1"/>
</dbReference>
<dbReference type="EMBL" id="QVLX01000001">
    <property type="protein sequence ID" value="RGE89936.1"/>
    <property type="molecule type" value="Genomic_DNA"/>
</dbReference>
<keyword evidence="6 9" id="KW-0464">Manganese</keyword>
<feature type="binding site" evidence="9">
    <location>
        <position position="37"/>
    </location>
    <ligand>
        <name>NADPH</name>
        <dbReference type="ChEBI" id="CHEBI:57783"/>
    </ligand>
</feature>
<dbReference type="GO" id="GO:0070402">
    <property type="term" value="F:NADPH binding"/>
    <property type="evidence" value="ECO:0007669"/>
    <property type="project" value="InterPro"/>
</dbReference>
<gene>
    <name evidence="9" type="primary">dxr</name>
    <name evidence="13" type="ORF">DW016_01325</name>
</gene>
<feature type="binding site" evidence="9">
    <location>
        <position position="173"/>
    </location>
    <ligand>
        <name>1-deoxy-D-xylulose 5-phosphate</name>
        <dbReference type="ChEBI" id="CHEBI:57792"/>
    </ligand>
</feature>
<comment type="caution">
    <text evidence="13">The sequence shown here is derived from an EMBL/GenBank/DDBJ whole genome shotgun (WGS) entry which is preliminary data.</text>
</comment>
<dbReference type="PIRSF" id="PIRSF006205">
    <property type="entry name" value="Dxp_reductismrs"/>
    <property type="match status" value="1"/>
</dbReference>
<feature type="binding site" evidence="9">
    <location>
        <position position="11"/>
    </location>
    <ligand>
        <name>NADPH</name>
        <dbReference type="ChEBI" id="CHEBI:57783"/>
    </ligand>
</feature>
<evidence type="ECO:0000256" key="4">
    <source>
        <dbReference type="ARBA" id="ARBA00022857"/>
    </source>
</evidence>
<feature type="domain" description="1-deoxy-D-xylulose 5-phosphate reductoisomerase C-terminal" evidence="11">
    <location>
        <begin position="143"/>
        <end position="226"/>
    </location>
</feature>
<dbReference type="InterPro" id="IPR013644">
    <property type="entry name" value="DXP_reductoisomerase_C"/>
</dbReference>
<dbReference type="Proteomes" id="UP000261080">
    <property type="component" value="Unassembled WGS sequence"/>
</dbReference>
<feature type="binding site" evidence="9">
    <location>
        <position position="123"/>
    </location>
    <ligand>
        <name>NADPH</name>
        <dbReference type="ChEBI" id="CHEBI:57783"/>
    </ligand>
</feature>
<dbReference type="OrthoDB" id="9806546at2"/>
<dbReference type="InterPro" id="IPR036291">
    <property type="entry name" value="NAD(P)-bd_dom_sf"/>
</dbReference>
<feature type="binding site" evidence="9">
    <location>
        <position position="10"/>
    </location>
    <ligand>
        <name>NADPH</name>
        <dbReference type="ChEBI" id="CHEBI:57783"/>
    </ligand>
</feature>
<evidence type="ECO:0000256" key="8">
    <source>
        <dbReference type="ARBA" id="ARBA00048543"/>
    </source>
</evidence>
<dbReference type="EC" id="1.1.1.267" evidence="9"/>
<evidence type="ECO:0000256" key="3">
    <source>
        <dbReference type="ARBA" id="ARBA00022723"/>
    </source>
</evidence>
<comment type="cofactor">
    <cofactor evidence="9">
        <name>Mg(2+)</name>
        <dbReference type="ChEBI" id="CHEBI:18420"/>
    </cofactor>
    <cofactor evidence="9">
        <name>Mn(2+)</name>
        <dbReference type="ChEBI" id="CHEBI:29035"/>
    </cofactor>
</comment>
<dbReference type="Pfam" id="PF08436">
    <property type="entry name" value="DXP_redisom_C"/>
    <property type="match status" value="1"/>
</dbReference>
<dbReference type="UniPathway" id="UPA00056">
    <property type="reaction ID" value="UER00092"/>
</dbReference>
<dbReference type="InterPro" id="IPR003821">
    <property type="entry name" value="DXP_reductoisomerase"/>
</dbReference>